<name>A0A5K7XL25_9BACT</name>
<sequence>MRDFYVKLRHAVGSYESRPLRRSYGKRIASWLRNWRTNDAFNAI</sequence>
<gene>
    <name evidence="1" type="ORF">PLANPX_4745</name>
</gene>
<dbReference type="Proteomes" id="UP000326837">
    <property type="component" value="Chromosome"/>
</dbReference>
<evidence type="ECO:0000313" key="1">
    <source>
        <dbReference type="EMBL" id="BBO35133.1"/>
    </source>
</evidence>
<dbReference type="KEGG" id="lpav:PLANPX_4745"/>
<accession>A0A5K7XL25</accession>
<keyword evidence="2" id="KW-1185">Reference proteome</keyword>
<reference evidence="2" key="1">
    <citation type="submission" date="2019-10" db="EMBL/GenBank/DDBJ databases">
        <title>Lacipirellula parvula gen. nov., sp. nov., representing a lineage of planctomycetes widespread in freshwater anoxic habitats, and description of the family Lacipirellulaceae.</title>
        <authorList>
            <person name="Dedysh S.N."/>
            <person name="Kulichevskaya I.S."/>
            <person name="Beletsky A.V."/>
            <person name="Rakitin A.L."/>
            <person name="Mardanov A.V."/>
            <person name="Ivanova A.A."/>
            <person name="Saltykova V.X."/>
            <person name="Rijpstra W.I.C."/>
            <person name="Sinninghe Damste J.S."/>
            <person name="Ravin N.V."/>
        </authorList>
    </citation>
    <scope>NUCLEOTIDE SEQUENCE [LARGE SCALE GENOMIC DNA]</scope>
    <source>
        <strain evidence="2">PX69</strain>
    </source>
</reference>
<organism evidence="1 2">
    <name type="scientific">Lacipirellula parvula</name>
    <dbReference type="NCBI Taxonomy" id="2650471"/>
    <lineage>
        <taxon>Bacteria</taxon>
        <taxon>Pseudomonadati</taxon>
        <taxon>Planctomycetota</taxon>
        <taxon>Planctomycetia</taxon>
        <taxon>Pirellulales</taxon>
        <taxon>Lacipirellulaceae</taxon>
        <taxon>Lacipirellula</taxon>
    </lineage>
</organism>
<evidence type="ECO:0000313" key="2">
    <source>
        <dbReference type="Proteomes" id="UP000326837"/>
    </source>
</evidence>
<protein>
    <submittedName>
        <fullName evidence="1">Uncharacterized protein</fullName>
    </submittedName>
</protein>
<proteinExistence type="predicted"/>
<dbReference type="EMBL" id="AP021861">
    <property type="protein sequence ID" value="BBO35133.1"/>
    <property type="molecule type" value="Genomic_DNA"/>
</dbReference>
<dbReference type="AlphaFoldDB" id="A0A5K7XL25"/>